<dbReference type="AlphaFoldDB" id="A0A2G1WDF1"/>
<evidence type="ECO:0000313" key="2">
    <source>
        <dbReference type="Proteomes" id="UP000225740"/>
    </source>
</evidence>
<proteinExistence type="predicted"/>
<keyword evidence="2" id="KW-1185">Reference proteome</keyword>
<protein>
    <submittedName>
        <fullName evidence="1">Uncharacterized protein</fullName>
    </submittedName>
</protein>
<comment type="caution">
    <text evidence="1">The sequence shown here is derived from an EMBL/GenBank/DDBJ whole genome shotgun (WGS) entry which is preliminary data.</text>
</comment>
<reference evidence="1 2" key="1">
    <citation type="submission" date="2017-06" db="EMBL/GenBank/DDBJ databases">
        <title>Description of Rhodopirellula bahusiensis sp. nov.</title>
        <authorList>
            <person name="Kizina J."/>
            <person name="Harder J."/>
        </authorList>
    </citation>
    <scope>NUCLEOTIDE SEQUENCE [LARGE SCALE GENOMIC DNA]</scope>
    <source>
        <strain evidence="1 2">SWK21</strain>
    </source>
</reference>
<accession>A0A2G1WDF1</accession>
<organism evidence="1 2">
    <name type="scientific">Rhodopirellula bahusiensis</name>
    <dbReference type="NCBI Taxonomy" id="2014065"/>
    <lineage>
        <taxon>Bacteria</taxon>
        <taxon>Pseudomonadati</taxon>
        <taxon>Planctomycetota</taxon>
        <taxon>Planctomycetia</taxon>
        <taxon>Pirellulales</taxon>
        <taxon>Pirellulaceae</taxon>
        <taxon>Rhodopirellula</taxon>
    </lineage>
</organism>
<dbReference type="Proteomes" id="UP000225740">
    <property type="component" value="Unassembled WGS sequence"/>
</dbReference>
<gene>
    <name evidence="1" type="ORF">CEE69_01535</name>
</gene>
<name>A0A2G1WDF1_9BACT</name>
<dbReference type="EMBL" id="NIZW01000001">
    <property type="protein sequence ID" value="PHQ37073.1"/>
    <property type="molecule type" value="Genomic_DNA"/>
</dbReference>
<evidence type="ECO:0000313" key="1">
    <source>
        <dbReference type="EMBL" id="PHQ37073.1"/>
    </source>
</evidence>
<sequence>MAICAVRNRCIGLLFSEFLASEVGQYSRQYLMQTLRFAPVCRTSKRDHRTSAAMLDGHVFTSSIFV</sequence>